<feature type="non-terminal residue" evidence="3">
    <location>
        <position position="278"/>
    </location>
</feature>
<sequence length="278" mass="31195">MSARITTPTHKPSKREVDSKSSSATSPRGPPKAVSSLAEKPSSKHFGAVVTVEVGPEKKAFIIHKDLLFFYSDYFRTAFKGSFKEASEGNLSLPEESAKVFYIFNSFIYTGQLSDMDGVTGMDLTAYTLSVLWIFGDKYLAPAFQNMAIDRLVERIETRLKPLDKIMTYIYERTMVDAPLRKLAVDWQVYGGNPTTNESLSHWPPEAIIDLAIANAGRQCKHFNAKKLPQDRDRCHYHVHGKGEHCLLDSEDGSQSLESTVAARFKGGDERKEVYDED</sequence>
<dbReference type="Proteomes" id="UP000767238">
    <property type="component" value="Unassembled WGS sequence"/>
</dbReference>
<reference evidence="3" key="2">
    <citation type="submission" date="2021-08" db="EMBL/GenBank/DDBJ databases">
        <authorList>
            <person name="Gostincar C."/>
            <person name="Sun X."/>
            <person name="Song Z."/>
            <person name="Gunde-Cimerman N."/>
        </authorList>
    </citation>
    <scope>NUCLEOTIDE SEQUENCE</scope>
    <source>
        <strain evidence="3">EXF-8016</strain>
    </source>
</reference>
<dbReference type="Gene3D" id="3.30.710.10">
    <property type="entry name" value="Potassium Channel Kv1.1, Chain A"/>
    <property type="match status" value="1"/>
</dbReference>
<proteinExistence type="predicted"/>
<accession>A0A9P8KB00</accession>
<evidence type="ECO:0000256" key="1">
    <source>
        <dbReference type="SAM" id="MobiDB-lite"/>
    </source>
</evidence>
<feature type="compositionally biased region" description="Polar residues" evidence="1">
    <location>
        <begin position="1"/>
        <end position="10"/>
    </location>
</feature>
<feature type="domain" description="BTB" evidence="2">
    <location>
        <begin position="48"/>
        <end position="117"/>
    </location>
</feature>
<reference evidence="3" key="1">
    <citation type="journal article" date="2021" name="J Fungi (Basel)">
        <title>Virulence traits and population genomics of the black yeast Aureobasidium melanogenum.</title>
        <authorList>
            <person name="Cernosa A."/>
            <person name="Sun X."/>
            <person name="Gostincar C."/>
            <person name="Fang C."/>
            <person name="Gunde-Cimerman N."/>
            <person name="Song Z."/>
        </authorList>
    </citation>
    <scope>NUCLEOTIDE SEQUENCE</scope>
    <source>
        <strain evidence="3">EXF-8016</strain>
    </source>
</reference>
<dbReference type="InterPro" id="IPR011333">
    <property type="entry name" value="SKP1/BTB/POZ_sf"/>
</dbReference>
<dbReference type="PANTHER" id="PTHR47843:SF2">
    <property type="entry name" value="BTB DOMAIN-CONTAINING PROTEIN"/>
    <property type="match status" value="1"/>
</dbReference>
<comment type="caution">
    <text evidence="3">The sequence shown here is derived from an EMBL/GenBank/DDBJ whole genome shotgun (WGS) entry which is preliminary data.</text>
</comment>
<dbReference type="AlphaFoldDB" id="A0A9P8KB00"/>
<feature type="region of interest" description="Disordered" evidence="1">
    <location>
        <begin position="1"/>
        <end position="39"/>
    </location>
</feature>
<dbReference type="SUPFAM" id="SSF54695">
    <property type="entry name" value="POZ domain"/>
    <property type="match status" value="1"/>
</dbReference>
<dbReference type="CDD" id="cd18186">
    <property type="entry name" value="BTB_POZ_ZBTB_KLHL-like"/>
    <property type="match status" value="1"/>
</dbReference>
<name>A0A9P8KB00_AURME</name>
<dbReference type="OrthoDB" id="194443at2759"/>
<dbReference type="InterPro" id="IPR000210">
    <property type="entry name" value="BTB/POZ_dom"/>
</dbReference>
<evidence type="ECO:0000259" key="2">
    <source>
        <dbReference type="PROSITE" id="PS50097"/>
    </source>
</evidence>
<dbReference type="EMBL" id="JAHFYH010000008">
    <property type="protein sequence ID" value="KAH0228725.1"/>
    <property type="molecule type" value="Genomic_DNA"/>
</dbReference>
<evidence type="ECO:0000313" key="3">
    <source>
        <dbReference type="EMBL" id="KAH0228725.1"/>
    </source>
</evidence>
<dbReference type="PROSITE" id="PS50097">
    <property type="entry name" value="BTB"/>
    <property type="match status" value="1"/>
</dbReference>
<gene>
    <name evidence="3" type="ORF">KCV03_g1913</name>
</gene>
<evidence type="ECO:0000313" key="4">
    <source>
        <dbReference type="Proteomes" id="UP000767238"/>
    </source>
</evidence>
<dbReference type="PANTHER" id="PTHR47843">
    <property type="entry name" value="BTB DOMAIN-CONTAINING PROTEIN-RELATED"/>
    <property type="match status" value="1"/>
</dbReference>
<protein>
    <recommendedName>
        <fullName evidence="2">BTB domain-containing protein</fullName>
    </recommendedName>
</protein>
<dbReference type="Pfam" id="PF00651">
    <property type="entry name" value="BTB"/>
    <property type="match status" value="1"/>
</dbReference>
<organism evidence="3 4">
    <name type="scientific">Aureobasidium melanogenum</name>
    <name type="common">Aureobasidium pullulans var. melanogenum</name>
    <dbReference type="NCBI Taxonomy" id="46634"/>
    <lineage>
        <taxon>Eukaryota</taxon>
        <taxon>Fungi</taxon>
        <taxon>Dikarya</taxon>
        <taxon>Ascomycota</taxon>
        <taxon>Pezizomycotina</taxon>
        <taxon>Dothideomycetes</taxon>
        <taxon>Dothideomycetidae</taxon>
        <taxon>Dothideales</taxon>
        <taxon>Saccotheciaceae</taxon>
        <taxon>Aureobasidium</taxon>
    </lineage>
</organism>